<keyword evidence="4" id="KW-0813">Transport</keyword>
<dbReference type="Gene3D" id="3.30.70.20">
    <property type="match status" value="1"/>
</dbReference>
<dbReference type="EMBL" id="CP116942">
    <property type="protein sequence ID" value="WCO68729.1"/>
    <property type="molecule type" value="Genomic_DNA"/>
</dbReference>
<dbReference type="Pfam" id="PF13370">
    <property type="entry name" value="Fer4_13"/>
    <property type="match status" value="1"/>
</dbReference>
<dbReference type="GO" id="GO:0005506">
    <property type="term" value="F:iron ion binding"/>
    <property type="evidence" value="ECO:0007669"/>
    <property type="project" value="UniProtKB-UniRule"/>
</dbReference>
<name>A0AAE9YCV7_9ACTN</name>
<dbReference type="KEGG" id="ima:PO878_08320"/>
<protein>
    <recommendedName>
        <fullName evidence="4">Ferredoxin</fullName>
    </recommendedName>
</protein>
<keyword evidence="3 4" id="KW-0411">Iron-sulfur</keyword>
<evidence type="ECO:0000313" key="6">
    <source>
        <dbReference type="Proteomes" id="UP001216390"/>
    </source>
</evidence>
<evidence type="ECO:0000256" key="3">
    <source>
        <dbReference type="ARBA" id="ARBA00023014"/>
    </source>
</evidence>
<comment type="function">
    <text evidence="4">Ferredoxins are iron-sulfur proteins that transfer electrons in a wide variety of metabolic reactions.</text>
</comment>
<keyword evidence="2 4" id="KW-0408">Iron</keyword>
<dbReference type="GO" id="GO:0009055">
    <property type="term" value="F:electron transfer activity"/>
    <property type="evidence" value="ECO:0007669"/>
    <property type="project" value="UniProtKB-UniRule"/>
</dbReference>
<keyword evidence="1 4" id="KW-0479">Metal-binding</keyword>
<dbReference type="AlphaFoldDB" id="A0AAE9YCV7"/>
<proteinExistence type="predicted"/>
<gene>
    <name evidence="5" type="ORF">PO878_08320</name>
</gene>
<organism evidence="5 6">
    <name type="scientific">Iamia majanohamensis</name>
    <dbReference type="NCBI Taxonomy" id="467976"/>
    <lineage>
        <taxon>Bacteria</taxon>
        <taxon>Bacillati</taxon>
        <taxon>Actinomycetota</taxon>
        <taxon>Acidimicrobiia</taxon>
        <taxon>Acidimicrobiales</taxon>
        <taxon>Iamiaceae</taxon>
        <taxon>Iamia</taxon>
    </lineage>
</organism>
<evidence type="ECO:0000256" key="4">
    <source>
        <dbReference type="RuleBase" id="RU368020"/>
    </source>
</evidence>
<evidence type="ECO:0000256" key="1">
    <source>
        <dbReference type="ARBA" id="ARBA00022723"/>
    </source>
</evidence>
<keyword evidence="4" id="KW-0249">Electron transport</keyword>
<dbReference type="RefSeq" id="WP_272738245.1">
    <property type="nucleotide sequence ID" value="NZ_CP116942.1"/>
</dbReference>
<dbReference type="SUPFAM" id="SSF54862">
    <property type="entry name" value="4Fe-4S ferredoxins"/>
    <property type="match status" value="1"/>
</dbReference>
<dbReference type="Proteomes" id="UP001216390">
    <property type="component" value="Chromosome"/>
</dbReference>
<evidence type="ECO:0000256" key="2">
    <source>
        <dbReference type="ARBA" id="ARBA00023004"/>
    </source>
</evidence>
<evidence type="ECO:0000313" key="5">
    <source>
        <dbReference type="EMBL" id="WCO68729.1"/>
    </source>
</evidence>
<dbReference type="InterPro" id="IPR001080">
    <property type="entry name" value="3Fe4S_ferredoxin"/>
</dbReference>
<accession>A0AAE9YCV7</accession>
<sequence length="70" mass="7492">MPRIRVDHDECVSSGACVLEEPDLFAYQDGPEALAVALPAAQALPRERMEELAELCPVSAIVVEDDGDPA</sequence>
<reference evidence="5" key="1">
    <citation type="submission" date="2023-01" db="EMBL/GenBank/DDBJ databases">
        <title>The diversity of Class Acidimicrobiia in South China Sea sediment environments and the proposal of Iamia marina sp. nov., a novel species of the genus Iamia.</title>
        <authorList>
            <person name="He Y."/>
            <person name="Tian X."/>
        </authorList>
    </citation>
    <scope>NUCLEOTIDE SEQUENCE</scope>
    <source>
        <strain evidence="5">DSM 19957</strain>
    </source>
</reference>
<dbReference type="PRINTS" id="PR00352">
    <property type="entry name" value="3FE4SFRDOXIN"/>
</dbReference>
<dbReference type="GO" id="GO:0051536">
    <property type="term" value="F:iron-sulfur cluster binding"/>
    <property type="evidence" value="ECO:0007669"/>
    <property type="project" value="UniProtKB-KW"/>
</dbReference>
<keyword evidence="6" id="KW-1185">Reference proteome</keyword>